<organism evidence="2">
    <name type="scientific">Spodoptera frugiperda</name>
    <name type="common">Fall armyworm</name>
    <dbReference type="NCBI Taxonomy" id="7108"/>
    <lineage>
        <taxon>Eukaryota</taxon>
        <taxon>Metazoa</taxon>
        <taxon>Ecdysozoa</taxon>
        <taxon>Arthropoda</taxon>
        <taxon>Hexapoda</taxon>
        <taxon>Insecta</taxon>
        <taxon>Pterygota</taxon>
        <taxon>Neoptera</taxon>
        <taxon>Endopterygota</taxon>
        <taxon>Lepidoptera</taxon>
        <taxon>Glossata</taxon>
        <taxon>Ditrysia</taxon>
        <taxon>Noctuoidea</taxon>
        <taxon>Noctuidae</taxon>
        <taxon>Amphipyrinae</taxon>
        <taxon>Spodoptera</taxon>
    </lineage>
</organism>
<evidence type="ECO:0000313" key="2">
    <source>
        <dbReference type="EMBL" id="SOQ44637.1"/>
    </source>
</evidence>
<reference evidence="2" key="1">
    <citation type="submission" date="2016-07" db="EMBL/GenBank/DDBJ databases">
        <authorList>
            <person name="Bretaudeau A."/>
        </authorList>
    </citation>
    <scope>NUCLEOTIDE SEQUENCE</scope>
    <source>
        <strain evidence="2">Rice</strain>
        <tissue evidence="2">Whole body</tissue>
    </source>
</reference>
<gene>
    <name evidence="2" type="ORF">SFRICE_018193</name>
</gene>
<feature type="compositionally biased region" description="Basic and acidic residues" evidence="1">
    <location>
        <begin position="100"/>
        <end position="123"/>
    </location>
</feature>
<protein>
    <submittedName>
        <fullName evidence="2">SFRICE_018193</fullName>
    </submittedName>
</protein>
<feature type="region of interest" description="Disordered" evidence="1">
    <location>
        <begin position="83"/>
        <end position="131"/>
    </location>
</feature>
<dbReference type="AlphaFoldDB" id="A0A2H1VUX1"/>
<accession>A0A2H1VUX1</accession>
<dbReference type="EMBL" id="ODYU01004595">
    <property type="protein sequence ID" value="SOQ44637.1"/>
    <property type="molecule type" value="Genomic_DNA"/>
</dbReference>
<evidence type="ECO:0000256" key="1">
    <source>
        <dbReference type="SAM" id="MobiDB-lite"/>
    </source>
</evidence>
<proteinExistence type="predicted"/>
<name>A0A2H1VUX1_SPOFR</name>
<sequence length="142" mass="16340">MVMVIYYACIIHKNLPLESLYLLKKPHQNPLRSFKDSSIQRDLGQRKRLYFILSSEESSNDFTRLGEVRGSVRLLLTENHPVPTPACRAGAPSHASARMGRLDRSDNTASRKTDVKQRLRRVSETPQTNGEGKYREETFFFI</sequence>